<evidence type="ECO:0000313" key="2">
    <source>
        <dbReference type="EMBL" id="CCA68809.1"/>
    </source>
</evidence>
<protein>
    <submittedName>
        <fullName evidence="2">Uncharacterized protein</fullName>
    </submittedName>
</protein>
<feature type="region of interest" description="Disordered" evidence="1">
    <location>
        <begin position="169"/>
        <end position="232"/>
    </location>
</feature>
<dbReference type="PANTHER" id="PTHR16537">
    <property type="entry name" value="SJOEGREN SYNDROME/SCLERODERMA AUTOANTIGEN 1"/>
    <property type="match status" value="1"/>
</dbReference>
<evidence type="ECO:0000313" key="3">
    <source>
        <dbReference type="Proteomes" id="UP000007148"/>
    </source>
</evidence>
<feature type="compositionally biased region" description="Basic and acidic residues" evidence="1">
    <location>
        <begin position="103"/>
        <end position="115"/>
    </location>
</feature>
<evidence type="ECO:0000256" key="1">
    <source>
        <dbReference type="SAM" id="MobiDB-lite"/>
    </source>
</evidence>
<feature type="region of interest" description="Disordered" evidence="1">
    <location>
        <begin position="56"/>
        <end position="116"/>
    </location>
</feature>
<dbReference type="Pfam" id="PF06677">
    <property type="entry name" value="Auto_anti-p27"/>
    <property type="match status" value="2"/>
</dbReference>
<dbReference type="eggNOG" id="ENOG502S87J">
    <property type="taxonomic scope" value="Eukaryota"/>
</dbReference>
<reference evidence="2 3" key="1">
    <citation type="journal article" date="2011" name="PLoS Pathog.">
        <title>Endophytic Life Strategies Decoded by Genome and Transcriptome Analyses of the Mutualistic Root Symbiont Piriformospora indica.</title>
        <authorList>
            <person name="Zuccaro A."/>
            <person name="Lahrmann U."/>
            <person name="Guldener U."/>
            <person name="Langen G."/>
            <person name="Pfiffi S."/>
            <person name="Biedenkopf D."/>
            <person name="Wong P."/>
            <person name="Samans B."/>
            <person name="Grimm C."/>
            <person name="Basiewicz M."/>
            <person name="Murat C."/>
            <person name="Martin F."/>
            <person name="Kogel K.H."/>
        </authorList>
    </citation>
    <scope>NUCLEOTIDE SEQUENCE [LARGE SCALE GENOMIC DNA]</scope>
    <source>
        <strain evidence="2 3">DSM 11827</strain>
    </source>
</reference>
<dbReference type="InParanoid" id="G4TBU7"/>
<feature type="compositionally biased region" description="Polar residues" evidence="1">
    <location>
        <begin position="56"/>
        <end position="73"/>
    </location>
</feature>
<sequence length="276" mass="29693">MSFVADVSKSLGEYLLKGWTLTNDPCPKCFVPRMRAPAYSNEPKNLICVNCDSSQQPSTSQATVNDSVSASTNSDERSGISTPLTDVSPPPSPPFVLPPPSEETLRRRAQSDRASQEIGNLMLRGYTMLADECPNPTCYGIPLVRAPGDKETTPKECVVCGSRYMPNGEVQIPGQPKPNNSNTNGPKIPEGGVSESKVFEAHDNSTSAPKRPSSPRAQPDEIPRSKSSSPTIANLHKALDKLDELLVDATNRADISRIRDCAEAISKVATALKDLS</sequence>
<proteinExistence type="predicted"/>
<dbReference type="OMA" id="YEKMDTA"/>
<accession>G4TBU7</accession>
<dbReference type="STRING" id="1109443.G4TBU7"/>
<keyword evidence="3" id="KW-1185">Reference proteome</keyword>
<organism evidence="2 3">
    <name type="scientific">Serendipita indica (strain DSM 11827)</name>
    <name type="common">Root endophyte fungus</name>
    <name type="synonym">Piriformospora indica</name>
    <dbReference type="NCBI Taxonomy" id="1109443"/>
    <lineage>
        <taxon>Eukaryota</taxon>
        <taxon>Fungi</taxon>
        <taxon>Dikarya</taxon>
        <taxon>Basidiomycota</taxon>
        <taxon>Agaricomycotina</taxon>
        <taxon>Agaricomycetes</taxon>
        <taxon>Sebacinales</taxon>
        <taxon>Serendipitaceae</taxon>
        <taxon>Serendipita</taxon>
    </lineage>
</organism>
<dbReference type="OrthoDB" id="28939at2759"/>
<dbReference type="EMBL" id="CAFZ01000040">
    <property type="protein sequence ID" value="CCA68809.1"/>
    <property type="molecule type" value="Genomic_DNA"/>
</dbReference>
<dbReference type="Proteomes" id="UP000007148">
    <property type="component" value="Unassembled WGS sequence"/>
</dbReference>
<dbReference type="HOGENOM" id="CLU_069689_0_0_1"/>
<gene>
    <name evidence="2" type="ORF">PIIN_02671</name>
</gene>
<dbReference type="InterPro" id="IPR009563">
    <property type="entry name" value="SSSCA1"/>
</dbReference>
<dbReference type="InterPro" id="IPR051888">
    <property type="entry name" value="UPF0148_domain"/>
</dbReference>
<feature type="compositionally biased region" description="Pro residues" evidence="1">
    <location>
        <begin position="88"/>
        <end position="101"/>
    </location>
</feature>
<dbReference type="AlphaFoldDB" id="G4TBU7"/>
<comment type="caution">
    <text evidence="2">The sequence shown here is derived from an EMBL/GenBank/DDBJ whole genome shotgun (WGS) entry which is preliminary data.</text>
</comment>
<dbReference type="PANTHER" id="PTHR16537:SF1">
    <property type="entry name" value="PROTEIN ZNRD2"/>
    <property type="match status" value="1"/>
</dbReference>
<name>G4TBU7_SERID</name>